<evidence type="ECO:0000313" key="4">
    <source>
        <dbReference type="Proteomes" id="UP001190700"/>
    </source>
</evidence>
<dbReference type="SUPFAM" id="SSF55174">
    <property type="entry name" value="Alpha-L RNA-binding motif"/>
    <property type="match status" value="1"/>
</dbReference>
<proteinExistence type="predicted"/>
<evidence type="ECO:0000313" key="3">
    <source>
        <dbReference type="EMBL" id="KAK3270060.1"/>
    </source>
</evidence>
<dbReference type="GO" id="GO:0003723">
    <property type="term" value="F:RNA binding"/>
    <property type="evidence" value="ECO:0007669"/>
    <property type="project" value="UniProtKB-KW"/>
</dbReference>
<keyword evidence="4" id="KW-1185">Reference proteome</keyword>
<dbReference type="CDD" id="cd00165">
    <property type="entry name" value="S4"/>
    <property type="match status" value="1"/>
</dbReference>
<keyword evidence="1" id="KW-0694">RNA-binding</keyword>
<dbReference type="AlphaFoldDB" id="A0AAE0G2N4"/>
<accession>A0AAE0G2N4</accession>
<dbReference type="Gene3D" id="3.10.290.10">
    <property type="entry name" value="RNA-binding S4 domain"/>
    <property type="match status" value="1"/>
</dbReference>
<dbReference type="InterPro" id="IPR036986">
    <property type="entry name" value="S4_RNA-bd_sf"/>
</dbReference>
<protein>
    <recommendedName>
        <fullName evidence="2">RNA-binding S4 domain-containing protein</fullName>
    </recommendedName>
</protein>
<organism evidence="3 4">
    <name type="scientific">Cymbomonas tetramitiformis</name>
    <dbReference type="NCBI Taxonomy" id="36881"/>
    <lineage>
        <taxon>Eukaryota</taxon>
        <taxon>Viridiplantae</taxon>
        <taxon>Chlorophyta</taxon>
        <taxon>Pyramimonadophyceae</taxon>
        <taxon>Pyramimonadales</taxon>
        <taxon>Pyramimonadaceae</taxon>
        <taxon>Cymbomonas</taxon>
    </lineage>
</organism>
<dbReference type="Proteomes" id="UP001190700">
    <property type="component" value="Unassembled WGS sequence"/>
</dbReference>
<dbReference type="EMBL" id="LGRX02010591">
    <property type="protein sequence ID" value="KAK3270060.1"/>
    <property type="molecule type" value="Genomic_DNA"/>
</dbReference>
<evidence type="ECO:0000259" key="2">
    <source>
        <dbReference type="SMART" id="SM00363"/>
    </source>
</evidence>
<evidence type="ECO:0000256" key="1">
    <source>
        <dbReference type="PROSITE-ProRule" id="PRU00182"/>
    </source>
</evidence>
<dbReference type="InterPro" id="IPR002942">
    <property type="entry name" value="S4_RNA-bd"/>
</dbReference>
<reference evidence="3 4" key="1">
    <citation type="journal article" date="2015" name="Genome Biol. Evol.">
        <title>Comparative Genomics of a Bacterivorous Green Alga Reveals Evolutionary Causalities and Consequences of Phago-Mixotrophic Mode of Nutrition.</title>
        <authorList>
            <person name="Burns J.A."/>
            <person name="Paasch A."/>
            <person name="Narechania A."/>
            <person name="Kim E."/>
        </authorList>
    </citation>
    <scope>NUCLEOTIDE SEQUENCE [LARGE SCALE GENOMIC DNA]</scope>
    <source>
        <strain evidence="3 4">PLY_AMNH</strain>
    </source>
</reference>
<gene>
    <name evidence="3" type="ORF">CYMTET_21523</name>
</gene>
<sequence>MGMVSRAIGRNAMFQSRAAVQLSKQRVCVSARAGENLNLLQASRRLVLGQVRQFDTRTNAWPETSICKEPIGDLAVLCGVQLGKEGPDKEGLRLDKCLTVAGLSRQGAAEVLKEERVCVNGTIVRKATVRVLPGDQVSLDSKLLQWEALLQ</sequence>
<dbReference type="PROSITE" id="PS50889">
    <property type="entry name" value="S4"/>
    <property type="match status" value="1"/>
</dbReference>
<dbReference type="Pfam" id="PF01479">
    <property type="entry name" value="S4"/>
    <property type="match status" value="1"/>
</dbReference>
<feature type="domain" description="RNA-binding S4" evidence="2">
    <location>
        <begin position="92"/>
        <end position="151"/>
    </location>
</feature>
<dbReference type="SMART" id="SM00363">
    <property type="entry name" value="S4"/>
    <property type="match status" value="1"/>
</dbReference>
<comment type="caution">
    <text evidence="3">The sequence shown here is derived from an EMBL/GenBank/DDBJ whole genome shotgun (WGS) entry which is preliminary data.</text>
</comment>
<name>A0AAE0G2N4_9CHLO</name>